<accession>A0A1W1V9K7</accession>
<evidence type="ECO:0000259" key="5">
    <source>
        <dbReference type="PROSITE" id="PS50977"/>
    </source>
</evidence>
<dbReference type="FunFam" id="1.10.10.60:FF:000141">
    <property type="entry name" value="TetR family transcriptional regulator"/>
    <property type="match status" value="1"/>
</dbReference>
<dbReference type="SUPFAM" id="SSF48498">
    <property type="entry name" value="Tetracyclin repressor-like, C-terminal domain"/>
    <property type="match status" value="1"/>
</dbReference>
<organism evidence="6 7">
    <name type="scientific">Thermanaeromonas toyohensis ToBE</name>
    <dbReference type="NCBI Taxonomy" id="698762"/>
    <lineage>
        <taxon>Bacteria</taxon>
        <taxon>Bacillati</taxon>
        <taxon>Bacillota</taxon>
        <taxon>Clostridia</taxon>
        <taxon>Neomoorellales</taxon>
        <taxon>Neomoorellaceae</taxon>
        <taxon>Thermanaeromonas</taxon>
    </lineage>
</organism>
<evidence type="ECO:0000256" key="1">
    <source>
        <dbReference type="ARBA" id="ARBA00023015"/>
    </source>
</evidence>
<gene>
    <name evidence="6" type="ORF">SAMN00808754_0224</name>
</gene>
<dbReference type="Pfam" id="PF00440">
    <property type="entry name" value="TetR_N"/>
    <property type="match status" value="1"/>
</dbReference>
<dbReference type="PROSITE" id="PS50977">
    <property type="entry name" value="HTH_TETR_2"/>
    <property type="match status" value="1"/>
</dbReference>
<evidence type="ECO:0000313" key="6">
    <source>
        <dbReference type="EMBL" id="SMB89900.1"/>
    </source>
</evidence>
<protein>
    <submittedName>
        <fullName evidence="6">Transcriptional regulator, TetR family</fullName>
    </submittedName>
</protein>
<dbReference type="InterPro" id="IPR009057">
    <property type="entry name" value="Homeodomain-like_sf"/>
</dbReference>
<dbReference type="Proteomes" id="UP000192569">
    <property type="component" value="Chromosome I"/>
</dbReference>
<evidence type="ECO:0000256" key="4">
    <source>
        <dbReference type="PROSITE-ProRule" id="PRU00335"/>
    </source>
</evidence>
<dbReference type="Pfam" id="PF17938">
    <property type="entry name" value="TetR_C_29"/>
    <property type="match status" value="1"/>
</dbReference>
<dbReference type="PRINTS" id="PR00455">
    <property type="entry name" value="HTHTETR"/>
</dbReference>
<name>A0A1W1V9K7_9FIRM</name>
<evidence type="ECO:0000256" key="3">
    <source>
        <dbReference type="ARBA" id="ARBA00023163"/>
    </source>
</evidence>
<dbReference type="STRING" id="698762.SAMN00808754_0224"/>
<keyword evidence="3" id="KW-0804">Transcription</keyword>
<keyword evidence="1" id="KW-0805">Transcription regulation</keyword>
<proteinExistence type="predicted"/>
<keyword evidence="7" id="KW-1185">Reference proteome</keyword>
<feature type="DNA-binding region" description="H-T-H motif" evidence="4">
    <location>
        <begin position="29"/>
        <end position="48"/>
    </location>
</feature>
<dbReference type="EMBL" id="LT838272">
    <property type="protein sequence ID" value="SMB89900.1"/>
    <property type="molecule type" value="Genomic_DNA"/>
</dbReference>
<evidence type="ECO:0000313" key="7">
    <source>
        <dbReference type="Proteomes" id="UP000192569"/>
    </source>
</evidence>
<sequence length="205" mass="23447">MKVCGMQSRERILAAAEEVFASKGLRGARVDEIAARAQINKRMLYHYFQSKEDLYTAVLKANFERALAATSQASKSKEDPREQAVEAIKTYFYFLARNPNYARLVSWEALEGGLYARRVLPPIWEEGLPRLKAILEDGMAKGVFRTDLDVRQVLTSVNTLCISYFTQKDILAILWQDDPTRPENLEKRLKHILDLVLRSILLIKG</sequence>
<evidence type="ECO:0000256" key="2">
    <source>
        <dbReference type="ARBA" id="ARBA00023125"/>
    </source>
</evidence>
<dbReference type="InterPro" id="IPR036271">
    <property type="entry name" value="Tet_transcr_reg_TetR-rel_C_sf"/>
</dbReference>
<dbReference type="Gene3D" id="1.10.357.10">
    <property type="entry name" value="Tetracycline Repressor, domain 2"/>
    <property type="match status" value="1"/>
</dbReference>
<dbReference type="InterPro" id="IPR050109">
    <property type="entry name" value="HTH-type_TetR-like_transc_reg"/>
</dbReference>
<dbReference type="PANTHER" id="PTHR30328:SF54">
    <property type="entry name" value="HTH-TYPE TRANSCRIPTIONAL REPRESSOR SCO4008"/>
    <property type="match status" value="1"/>
</dbReference>
<dbReference type="InterPro" id="IPR001647">
    <property type="entry name" value="HTH_TetR"/>
</dbReference>
<reference evidence="6 7" key="1">
    <citation type="submission" date="2017-04" db="EMBL/GenBank/DDBJ databases">
        <authorList>
            <person name="Afonso C.L."/>
            <person name="Miller P.J."/>
            <person name="Scott M.A."/>
            <person name="Spackman E."/>
            <person name="Goraichik I."/>
            <person name="Dimitrov K.M."/>
            <person name="Suarez D.L."/>
            <person name="Swayne D.E."/>
        </authorList>
    </citation>
    <scope>NUCLEOTIDE SEQUENCE [LARGE SCALE GENOMIC DNA]</scope>
    <source>
        <strain evidence="6 7">ToBE</strain>
    </source>
</reference>
<dbReference type="RefSeq" id="WP_231967869.1">
    <property type="nucleotide sequence ID" value="NZ_LT838272.1"/>
</dbReference>
<dbReference type="PANTHER" id="PTHR30328">
    <property type="entry name" value="TRANSCRIPTIONAL REPRESSOR"/>
    <property type="match status" value="1"/>
</dbReference>
<dbReference type="InterPro" id="IPR041474">
    <property type="entry name" value="NicS_C"/>
</dbReference>
<dbReference type="SUPFAM" id="SSF46689">
    <property type="entry name" value="Homeodomain-like"/>
    <property type="match status" value="1"/>
</dbReference>
<dbReference type="GO" id="GO:0045892">
    <property type="term" value="P:negative regulation of DNA-templated transcription"/>
    <property type="evidence" value="ECO:0007669"/>
    <property type="project" value="UniProtKB-ARBA"/>
</dbReference>
<keyword evidence="2 4" id="KW-0238">DNA-binding</keyword>
<dbReference type="GO" id="GO:0003677">
    <property type="term" value="F:DNA binding"/>
    <property type="evidence" value="ECO:0007669"/>
    <property type="project" value="UniProtKB-UniRule"/>
</dbReference>
<dbReference type="AlphaFoldDB" id="A0A1W1V9K7"/>
<feature type="domain" description="HTH tetR-type" evidence="5">
    <location>
        <begin position="6"/>
        <end position="66"/>
    </location>
</feature>